<organism evidence="12 13">
    <name type="scientific">Dothidotthia symphoricarpi CBS 119687</name>
    <dbReference type="NCBI Taxonomy" id="1392245"/>
    <lineage>
        <taxon>Eukaryota</taxon>
        <taxon>Fungi</taxon>
        <taxon>Dikarya</taxon>
        <taxon>Ascomycota</taxon>
        <taxon>Pezizomycotina</taxon>
        <taxon>Dothideomycetes</taxon>
        <taxon>Pleosporomycetidae</taxon>
        <taxon>Pleosporales</taxon>
        <taxon>Dothidotthiaceae</taxon>
        <taxon>Dothidotthia</taxon>
    </lineage>
</organism>
<evidence type="ECO:0000256" key="9">
    <source>
        <dbReference type="ARBA" id="ARBA00023224"/>
    </source>
</evidence>
<protein>
    <submittedName>
        <fullName evidence="12">STE3-domain-containing protein</fullName>
    </submittedName>
</protein>
<feature type="transmembrane region" description="Helical" evidence="11">
    <location>
        <begin position="81"/>
        <end position="103"/>
    </location>
</feature>
<dbReference type="OrthoDB" id="2874149at2759"/>
<dbReference type="InterPro" id="IPR001499">
    <property type="entry name" value="GPCR_STE3"/>
</dbReference>
<reference evidence="12" key="1">
    <citation type="journal article" date="2020" name="Stud. Mycol.">
        <title>101 Dothideomycetes genomes: a test case for predicting lifestyles and emergence of pathogens.</title>
        <authorList>
            <person name="Haridas S."/>
            <person name="Albert R."/>
            <person name="Binder M."/>
            <person name="Bloem J."/>
            <person name="Labutti K."/>
            <person name="Salamov A."/>
            <person name="Andreopoulos B."/>
            <person name="Baker S."/>
            <person name="Barry K."/>
            <person name="Bills G."/>
            <person name="Bluhm B."/>
            <person name="Cannon C."/>
            <person name="Castanera R."/>
            <person name="Culley D."/>
            <person name="Daum C."/>
            <person name="Ezra D."/>
            <person name="Gonzalez J."/>
            <person name="Henrissat B."/>
            <person name="Kuo A."/>
            <person name="Liang C."/>
            <person name="Lipzen A."/>
            <person name="Lutzoni F."/>
            <person name="Magnuson J."/>
            <person name="Mondo S."/>
            <person name="Nolan M."/>
            <person name="Ohm R."/>
            <person name="Pangilinan J."/>
            <person name="Park H.-J."/>
            <person name="Ramirez L."/>
            <person name="Alfaro M."/>
            <person name="Sun H."/>
            <person name="Tritt A."/>
            <person name="Yoshinaga Y."/>
            <person name="Zwiers L.-H."/>
            <person name="Turgeon B."/>
            <person name="Goodwin S."/>
            <person name="Spatafora J."/>
            <person name="Crous P."/>
            <person name="Grigoriev I."/>
        </authorList>
    </citation>
    <scope>NUCLEOTIDE SEQUENCE</scope>
    <source>
        <strain evidence="12">CBS 119687</strain>
    </source>
</reference>
<dbReference type="GO" id="GO:0005886">
    <property type="term" value="C:plasma membrane"/>
    <property type="evidence" value="ECO:0007669"/>
    <property type="project" value="TreeGrafter"/>
</dbReference>
<keyword evidence="13" id="KW-1185">Reference proteome</keyword>
<dbReference type="Gene3D" id="1.20.1070.10">
    <property type="entry name" value="Rhodopsin 7-helix transmembrane proteins"/>
    <property type="match status" value="1"/>
</dbReference>
<name>A0A6A6A9W0_9PLEO</name>
<dbReference type="PRINTS" id="PR00899">
    <property type="entry name" value="GPCRSTE3"/>
</dbReference>
<evidence type="ECO:0000256" key="5">
    <source>
        <dbReference type="ARBA" id="ARBA00022989"/>
    </source>
</evidence>
<evidence type="ECO:0000256" key="2">
    <source>
        <dbReference type="ARBA" id="ARBA00011085"/>
    </source>
</evidence>
<evidence type="ECO:0000256" key="8">
    <source>
        <dbReference type="ARBA" id="ARBA00023170"/>
    </source>
</evidence>
<keyword evidence="7 11" id="KW-0472">Membrane</keyword>
<evidence type="ECO:0000256" key="3">
    <source>
        <dbReference type="ARBA" id="ARBA00022507"/>
    </source>
</evidence>
<comment type="subcellular location">
    <subcellularLocation>
        <location evidence="1">Membrane</location>
        <topology evidence="1">Multi-pass membrane protein</topology>
    </subcellularLocation>
</comment>
<dbReference type="RefSeq" id="XP_033522745.1">
    <property type="nucleotide sequence ID" value="XM_033663864.1"/>
</dbReference>
<dbReference type="GO" id="GO:0000750">
    <property type="term" value="P:pheromone-dependent signal transduction involved in conjugation with cellular fusion"/>
    <property type="evidence" value="ECO:0007669"/>
    <property type="project" value="TreeGrafter"/>
</dbReference>
<evidence type="ECO:0000256" key="4">
    <source>
        <dbReference type="ARBA" id="ARBA00022692"/>
    </source>
</evidence>
<feature type="transmembrane region" description="Helical" evidence="11">
    <location>
        <begin position="39"/>
        <end position="61"/>
    </location>
</feature>
<accession>A0A6A6A9W0</accession>
<feature type="transmembrane region" description="Helical" evidence="11">
    <location>
        <begin position="173"/>
        <end position="195"/>
    </location>
</feature>
<evidence type="ECO:0000313" key="12">
    <source>
        <dbReference type="EMBL" id="KAF2128356.1"/>
    </source>
</evidence>
<dbReference type="PANTHER" id="PTHR28097:SF1">
    <property type="entry name" value="PHEROMONE A FACTOR RECEPTOR"/>
    <property type="match status" value="1"/>
</dbReference>
<dbReference type="PANTHER" id="PTHR28097">
    <property type="entry name" value="PHEROMONE A FACTOR RECEPTOR"/>
    <property type="match status" value="1"/>
</dbReference>
<feature type="transmembrane region" description="Helical" evidence="11">
    <location>
        <begin position="215"/>
        <end position="237"/>
    </location>
</feature>
<evidence type="ECO:0000256" key="7">
    <source>
        <dbReference type="ARBA" id="ARBA00023136"/>
    </source>
</evidence>
<comment type="similarity">
    <text evidence="2">Belongs to the G-protein coupled receptor 4 family.</text>
</comment>
<dbReference type="Proteomes" id="UP000799771">
    <property type="component" value="Unassembled WGS sequence"/>
</dbReference>
<dbReference type="GeneID" id="54404296"/>
<gene>
    <name evidence="12" type="ORF">P153DRAFT_292937</name>
</gene>
<proteinExistence type="inferred from homology"/>
<keyword evidence="3" id="KW-0589">Pheromone response</keyword>
<dbReference type="CDD" id="cd14966">
    <property type="entry name" value="7tmD_STE3"/>
    <property type="match status" value="1"/>
</dbReference>
<evidence type="ECO:0000256" key="6">
    <source>
        <dbReference type="ARBA" id="ARBA00023040"/>
    </source>
</evidence>
<feature type="transmembrane region" description="Helical" evidence="11">
    <location>
        <begin position="124"/>
        <end position="145"/>
    </location>
</feature>
<keyword evidence="6" id="KW-0297">G-protein coupled receptor</keyword>
<dbReference type="AlphaFoldDB" id="A0A6A6A9W0"/>
<dbReference type="Pfam" id="PF02076">
    <property type="entry name" value="STE3"/>
    <property type="match status" value="1"/>
</dbReference>
<dbReference type="GO" id="GO:0004932">
    <property type="term" value="F:mating-type factor pheromone receptor activity"/>
    <property type="evidence" value="ECO:0007669"/>
    <property type="project" value="InterPro"/>
</dbReference>
<evidence type="ECO:0000256" key="10">
    <source>
        <dbReference type="SAM" id="MobiDB-lite"/>
    </source>
</evidence>
<keyword evidence="4 11" id="KW-0812">Transmembrane</keyword>
<sequence length="483" mass="54827">MSADQAPLYPVAVILPILAFGSWILCIPPLIWHFSQRNIAAGSLILWIIMTNFFDSVNPLIWPRDNITEWWDGKIWCDINVRIQIGGTVGMAASVTMIVRKLARVMDTRNITMSTSRNNKKKEMILDMLVCWGYPLVLIIVYYAVQPMRYLIYGIVGCWSAYHTSWPSVVLSYMWGPITMCVAAYYAGLLLYRLYRYRREFNRLVAARNTTKSRFVRLFVICIVIILFYLPYTFYLLSILIPEITDPYDWKSVHGPNFNSIIMIPVFGQVFLDKWGQVASGYVIFLVFGTGTDAHNTYRKMLLAVGLGRIFPSLHHMRESGASTPSSFIAARTWSSAMGNKAKSYFVRPGSITETYDGSTRNDSIAMPSLASVSTETPILQRRTNRASSMSFFKRIICRRGSNGPILPLFSDHSTAKTIHVETEMEKSRPESISPGVYAHAWASDSRRPLSEPVGVHVVREIHQARHERSESGQVRNSADAWT</sequence>
<feature type="transmembrane region" description="Helical" evidence="11">
    <location>
        <begin position="6"/>
        <end position="27"/>
    </location>
</feature>
<evidence type="ECO:0000313" key="13">
    <source>
        <dbReference type="Proteomes" id="UP000799771"/>
    </source>
</evidence>
<evidence type="ECO:0000256" key="1">
    <source>
        <dbReference type="ARBA" id="ARBA00004141"/>
    </source>
</evidence>
<feature type="region of interest" description="Disordered" evidence="10">
    <location>
        <begin position="464"/>
        <end position="483"/>
    </location>
</feature>
<keyword evidence="9" id="KW-0807">Transducer</keyword>
<dbReference type="EMBL" id="ML977508">
    <property type="protein sequence ID" value="KAF2128356.1"/>
    <property type="molecule type" value="Genomic_DNA"/>
</dbReference>
<keyword evidence="5 11" id="KW-1133">Transmembrane helix</keyword>
<keyword evidence="8" id="KW-0675">Receptor</keyword>
<evidence type="ECO:0000256" key="11">
    <source>
        <dbReference type="SAM" id="Phobius"/>
    </source>
</evidence>